<protein>
    <submittedName>
        <fullName evidence="1">Uncharacterized protein</fullName>
    </submittedName>
</protein>
<gene>
    <name evidence="1" type="ORF">I8751_03845</name>
</gene>
<dbReference type="Proteomes" id="UP000599391">
    <property type="component" value="Unassembled WGS sequence"/>
</dbReference>
<organism evidence="1 2">
    <name type="scientific">Atlanticothrix silvestris CENA357</name>
    <dbReference type="NCBI Taxonomy" id="1725252"/>
    <lineage>
        <taxon>Bacteria</taxon>
        <taxon>Bacillati</taxon>
        <taxon>Cyanobacteriota</taxon>
        <taxon>Cyanophyceae</taxon>
        <taxon>Nostocales</taxon>
        <taxon>Nodulariaceae</taxon>
        <taxon>Atlanticothrix</taxon>
        <taxon>Atlanticothrix silvestris</taxon>
    </lineage>
</organism>
<dbReference type="AlphaFoldDB" id="A0A8J7HFT3"/>
<evidence type="ECO:0000313" key="2">
    <source>
        <dbReference type="Proteomes" id="UP000599391"/>
    </source>
</evidence>
<dbReference type="EMBL" id="JAECZB010000004">
    <property type="protein sequence ID" value="MBH8551523.1"/>
    <property type="molecule type" value="Genomic_DNA"/>
</dbReference>
<sequence length="403" mass="47674">METEVARGMRLEEVKRLILSHHKHLSFNDLIEPNLTVFSELRLMYSTNNIVSDFGYTSLHEIETVCSSLKKFFEGSGLLFFSEDLYKKKEDNHIPLDYSLSLDSNVAEKFRIYENGGKVEPKDKFENLVWFIKKYQFTFDYGFFLLENFEFIEQNNERPFNTLRALKRCNPLNTYPIDREEAGKLAIQTMYNLYNLSGHEVNSYFWQRRKILYLILLGAIQINWETNGDVLLSLKRIVNFCLRKLGKFANKEIYFAWKLFKYGNSLRFFDFVSQPSNKTLSRAKGMSWDLLAIEYQSSLAYNLSKDHNFFVPFFASFDNRFIELTRACPIRCMLFDDIAQRAYTLFDDELEFVLDLNDAIRTDNELLCKFTDPQERIRRSNLQLDNRQLNIQIANLEEAINNI</sequence>
<comment type="caution">
    <text evidence="1">The sequence shown here is derived from an EMBL/GenBank/DDBJ whole genome shotgun (WGS) entry which is preliminary data.</text>
</comment>
<name>A0A8J7HFT3_9CYAN</name>
<reference evidence="1 2" key="1">
    <citation type="journal article" date="2021" name="Int. J. Syst. Evol. Microbiol.">
        <title>Amazonocrinis nigriterrae gen. nov., sp. nov., Atlanticothrix silvestris gen. nov., sp. nov. and Dendronalium phyllosphericum gen. nov., sp. nov., nostocacean cyanobacteria from Brazilian environments.</title>
        <authorList>
            <person name="Alvarenga D.O."/>
            <person name="Andreote A.P.D."/>
            <person name="Branco L.H.Z."/>
            <person name="Delbaje E."/>
            <person name="Cruz R.B."/>
            <person name="Varani A.M."/>
            <person name="Fiore M.F."/>
        </authorList>
    </citation>
    <scope>NUCLEOTIDE SEQUENCE [LARGE SCALE GENOMIC DNA]</scope>
    <source>
        <strain evidence="1 2">CENA357</strain>
    </source>
</reference>
<accession>A0A8J7HFT3</accession>
<keyword evidence="2" id="KW-1185">Reference proteome</keyword>
<evidence type="ECO:0000313" key="1">
    <source>
        <dbReference type="EMBL" id="MBH8551523.1"/>
    </source>
</evidence>
<dbReference type="RefSeq" id="WP_214437823.1">
    <property type="nucleotide sequence ID" value="NZ_JAECZB010000004.1"/>
</dbReference>
<proteinExistence type="predicted"/>